<evidence type="ECO:0000313" key="2">
    <source>
        <dbReference type="EMBL" id="ONI33255.1"/>
    </source>
</evidence>
<dbReference type="Gramene" id="ONI33255">
    <property type="protein sequence ID" value="ONI33255"/>
    <property type="gene ID" value="PRUPE_1G413000"/>
</dbReference>
<evidence type="ECO:0000313" key="3">
    <source>
        <dbReference type="Proteomes" id="UP000006882"/>
    </source>
</evidence>
<dbReference type="AlphaFoldDB" id="A0A251RDS3"/>
<sequence>MKAKRDTQDLHNNNISGYRIREFSYIYIYIYIIGYRFGHMDLSVKHMKLFAHICITQFIGWPNITCGLGLCLTTFVNVTPYIVSPDKIQNSI</sequence>
<keyword evidence="1" id="KW-1133">Transmembrane helix</keyword>
<feature type="transmembrane region" description="Helical" evidence="1">
    <location>
        <begin position="20"/>
        <end position="38"/>
    </location>
</feature>
<reference evidence="2 3" key="1">
    <citation type="journal article" date="2013" name="Nat. Genet.">
        <title>The high-quality draft genome of peach (Prunus persica) identifies unique patterns of genetic diversity, domestication and genome evolution.</title>
        <authorList>
            <consortium name="International Peach Genome Initiative"/>
            <person name="Verde I."/>
            <person name="Abbott A.G."/>
            <person name="Scalabrin S."/>
            <person name="Jung S."/>
            <person name="Shu S."/>
            <person name="Marroni F."/>
            <person name="Zhebentyayeva T."/>
            <person name="Dettori M.T."/>
            <person name="Grimwood J."/>
            <person name="Cattonaro F."/>
            <person name="Zuccolo A."/>
            <person name="Rossini L."/>
            <person name="Jenkins J."/>
            <person name="Vendramin E."/>
            <person name="Meisel L.A."/>
            <person name="Decroocq V."/>
            <person name="Sosinski B."/>
            <person name="Prochnik S."/>
            <person name="Mitros T."/>
            <person name="Policriti A."/>
            <person name="Cipriani G."/>
            <person name="Dondini L."/>
            <person name="Ficklin S."/>
            <person name="Goodstein D.M."/>
            <person name="Xuan P."/>
            <person name="Del Fabbro C."/>
            <person name="Aramini V."/>
            <person name="Copetti D."/>
            <person name="Gonzalez S."/>
            <person name="Horner D.S."/>
            <person name="Falchi R."/>
            <person name="Lucas S."/>
            <person name="Mica E."/>
            <person name="Maldonado J."/>
            <person name="Lazzari B."/>
            <person name="Bielenberg D."/>
            <person name="Pirona R."/>
            <person name="Miculan M."/>
            <person name="Barakat A."/>
            <person name="Testolin R."/>
            <person name="Stella A."/>
            <person name="Tartarini S."/>
            <person name="Tonutti P."/>
            <person name="Arus P."/>
            <person name="Orellana A."/>
            <person name="Wells C."/>
            <person name="Main D."/>
            <person name="Vizzotto G."/>
            <person name="Silva H."/>
            <person name="Salamini F."/>
            <person name="Schmutz J."/>
            <person name="Morgante M."/>
            <person name="Rokhsar D.S."/>
        </authorList>
    </citation>
    <scope>NUCLEOTIDE SEQUENCE [LARGE SCALE GENOMIC DNA]</scope>
    <source>
        <strain evidence="3">cv. Nemared</strain>
    </source>
</reference>
<keyword evidence="3" id="KW-1185">Reference proteome</keyword>
<dbReference type="EMBL" id="CM007651">
    <property type="protein sequence ID" value="ONI33255.1"/>
    <property type="molecule type" value="Genomic_DNA"/>
</dbReference>
<proteinExistence type="predicted"/>
<organism evidence="2 3">
    <name type="scientific">Prunus persica</name>
    <name type="common">Peach</name>
    <name type="synonym">Amygdalus persica</name>
    <dbReference type="NCBI Taxonomy" id="3760"/>
    <lineage>
        <taxon>Eukaryota</taxon>
        <taxon>Viridiplantae</taxon>
        <taxon>Streptophyta</taxon>
        <taxon>Embryophyta</taxon>
        <taxon>Tracheophyta</taxon>
        <taxon>Spermatophyta</taxon>
        <taxon>Magnoliopsida</taxon>
        <taxon>eudicotyledons</taxon>
        <taxon>Gunneridae</taxon>
        <taxon>Pentapetalae</taxon>
        <taxon>rosids</taxon>
        <taxon>fabids</taxon>
        <taxon>Rosales</taxon>
        <taxon>Rosaceae</taxon>
        <taxon>Amygdaloideae</taxon>
        <taxon>Amygdaleae</taxon>
        <taxon>Prunus</taxon>
    </lineage>
</organism>
<dbReference type="Proteomes" id="UP000006882">
    <property type="component" value="Chromosome G1"/>
</dbReference>
<keyword evidence="1" id="KW-0472">Membrane</keyword>
<gene>
    <name evidence="2" type="ORF">PRUPE_1G413000</name>
</gene>
<name>A0A251RDS3_PRUPE</name>
<feature type="transmembrane region" description="Helical" evidence="1">
    <location>
        <begin position="58"/>
        <end position="83"/>
    </location>
</feature>
<protein>
    <submittedName>
        <fullName evidence="2">Uncharacterized protein</fullName>
    </submittedName>
</protein>
<evidence type="ECO:0000256" key="1">
    <source>
        <dbReference type="SAM" id="Phobius"/>
    </source>
</evidence>
<keyword evidence="1" id="KW-0812">Transmembrane</keyword>
<accession>A0A251RDS3</accession>